<dbReference type="STRING" id="559298.A0A179UAS0"/>
<evidence type="ECO:0000259" key="1">
    <source>
        <dbReference type="Pfam" id="PF17111"/>
    </source>
</evidence>
<dbReference type="OrthoDB" id="5068804at2759"/>
<feature type="domain" description="Azaphilone pigments biosynthesis cluster protein L N-terminal" evidence="1">
    <location>
        <begin position="1"/>
        <end position="68"/>
    </location>
</feature>
<dbReference type="Proteomes" id="UP000002038">
    <property type="component" value="Unassembled WGS sequence"/>
</dbReference>
<name>A0A179UAS0_BLAGS</name>
<organism evidence="2 3">
    <name type="scientific">Blastomyces gilchristii (strain SLH14081)</name>
    <name type="common">Blastomyces dermatitidis</name>
    <dbReference type="NCBI Taxonomy" id="559298"/>
    <lineage>
        <taxon>Eukaryota</taxon>
        <taxon>Fungi</taxon>
        <taxon>Dikarya</taxon>
        <taxon>Ascomycota</taxon>
        <taxon>Pezizomycotina</taxon>
        <taxon>Eurotiomycetes</taxon>
        <taxon>Eurotiomycetidae</taxon>
        <taxon>Onygenales</taxon>
        <taxon>Ajellomycetaceae</taxon>
        <taxon>Blastomyces</taxon>
    </lineage>
</organism>
<keyword evidence="3" id="KW-1185">Reference proteome</keyword>
<proteinExistence type="predicted"/>
<dbReference type="KEGG" id="bgh:BDBG_16394"/>
<protein>
    <recommendedName>
        <fullName evidence="1">Azaphilone pigments biosynthesis cluster protein L N-terminal domain-containing protein</fullName>
    </recommendedName>
</protein>
<sequence>MLTEYKSTINIALRDATFRRTTVTATVLNEYRDMITNTTSDLEDHLQDVENKLDSFIPKGTKMEREDSMQ</sequence>
<evidence type="ECO:0000313" key="3">
    <source>
        <dbReference type="Proteomes" id="UP000002038"/>
    </source>
</evidence>
<dbReference type="GeneID" id="42528528"/>
<dbReference type="RefSeq" id="XP_031576510.1">
    <property type="nucleotide sequence ID" value="XM_031724354.1"/>
</dbReference>
<gene>
    <name evidence="2" type="ORF">BDBG_16394</name>
</gene>
<reference evidence="3" key="1">
    <citation type="journal article" date="2015" name="PLoS Genet.">
        <title>The dynamic genome and transcriptome of the human fungal pathogen Blastomyces and close relative Emmonsia.</title>
        <authorList>
            <person name="Munoz J.F."/>
            <person name="Gauthier G.M."/>
            <person name="Desjardins C.A."/>
            <person name="Gallo J.E."/>
            <person name="Holder J."/>
            <person name="Sullivan T.D."/>
            <person name="Marty A.J."/>
            <person name="Carmen J.C."/>
            <person name="Chen Z."/>
            <person name="Ding L."/>
            <person name="Gujja S."/>
            <person name="Magrini V."/>
            <person name="Misas E."/>
            <person name="Mitreva M."/>
            <person name="Priest M."/>
            <person name="Saif S."/>
            <person name="Whiston E.A."/>
            <person name="Young S."/>
            <person name="Zeng Q."/>
            <person name="Goldman W.E."/>
            <person name="Mardis E.R."/>
            <person name="Taylor J.W."/>
            <person name="McEwen J.G."/>
            <person name="Clay O.K."/>
            <person name="Klein B.S."/>
            <person name="Cuomo C.A."/>
        </authorList>
    </citation>
    <scope>NUCLEOTIDE SEQUENCE [LARGE SCALE GENOMIC DNA]</scope>
    <source>
        <strain evidence="3">SLH14081</strain>
    </source>
</reference>
<dbReference type="AlphaFoldDB" id="A0A179UAS0"/>
<evidence type="ECO:0000313" key="2">
    <source>
        <dbReference type="EMBL" id="OAT05044.1"/>
    </source>
</evidence>
<dbReference type="Pfam" id="PF17111">
    <property type="entry name" value="PigL_N"/>
    <property type="match status" value="1"/>
</dbReference>
<dbReference type="EMBL" id="GG657449">
    <property type="protein sequence ID" value="OAT05044.1"/>
    <property type="molecule type" value="Genomic_DNA"/>
</dbReference>
<dbReference type="InterPro" id="IPR031348">
    <property type="entry name" value="PigL_N"/>
</dbReference>
<dbReference type="VEuPathDB" id="FungiDB:BDBG_16394"/>
<accession>A0A179UAS0</accession>